<comment type="caution">
    <text evidence="2">The sequence shown here is derived from an EMBL/GenBank/DDBJ whole genome shotgun (WGS) entry which is preliminary data.</text>
</comment>
<keyword evidence="3" id="KW-1185">Reference proteome</keyword>
<dbReference type="EMBL" id="JAZDWU010000003">
    <property type="protein sequence ID" value="KAL0008380.1"/>
    <property type="molecule type" value="Genomic_DNA"/>
</dbReference>
<dbReference type="PANTHER" id="PTHR31286">
    <property type="entry name" value="GLYCINE-RICH CELL WALL STRUCTURAL PROTEIN 1.8-LIKE"/>
    <property type="match status" value="1"/>
</dbReference>
<dbReference type="PANTHER" id="PTHR31286:SF178">
    <property type="entry name" value="DUF4283 DOMAIN-CONTAINING PROTEIN"/>
    <property type="match status" value="1"/>
</dbReference>
<feature type="compositionally biased region" description="Polar residues" evidence="1">
    <location>
        <begin position="1"/>
        <end position="11"/>
    </location>
</feature>
<evidence type="ECO:0000256" key="1">
    <source>
        <dbReference type="SAM" id="MobiDB-lite"/>
    </source>
</evidence>
<evidence type="ECO:0000313" key="2">
    <source>
        <dbReference type="EMBL" id="KAL0008380.1"/>
    </source>
</evidence>
<feature type="region of interest" description="Disordered" evidence="1">
    <location>
        <begin position="237"/>
        <end position="269"/>
    </location>
</feature>
<gene>
    <name evidence="2" type="ORF">SO802_009882</name>
</gene>
<dbReference type="Proteomes" id="UP001459277">
    <property type="component" value="Unassembled WGS sequence"/>
</dbReference>
<organism evidence="2 3">
    <name type="scientific">Lithocarpus litseifolius</name>
    <dbReference type="NCBI Taxonomy" id="425828"/>
    <lineage>
        <taxon>Eukaryota</taxon>
        <taxon>Viridiplantae</taxon>
        <taxon>Streptophyta</taxon>
        <taxon>Embryophyta</taxon>
        <taxon>Tracheophyta</taxon>
        <taxon>Spermatophyta</taxon>
        <taxon>Magnoliopsida</taxon>
        <taxon>eudicotyledons</taxon>
        <taxon>Gunneridae</taxon>
        <taxon>Pentapetalae</taxon>
        <taxon>rosids</taxon>
        <taxon>fabids</taxon>
        <taxon>Fagales</taxon>
        <taxon>Fagaceae</taxon>
        <taxon>Lithocarpus</taxon>
    </lineage>
</organism>
<feature type="compositionally biased region" description="Polar residues" evidence="1">
    <location>
        <begin position="246"/>
        <end position="269"/>
    </location>
</feature>
<dbReference type="AlphaFoldDB" id="A0AAW2DGT3"/>
<proteinExistence type="predicted"/>
<evidence type="ECO:0000313" key="3">
    <source>
        <dbReference type="Proteomes" id="UP001459277"/>
    </source>
</evidence>
<accession>A0AAW2DGT3</accession>
<evidence type="ECO:0008006" key="4">
    <source>
        <dbReference type="Google" id="ProtNLM"/>
    </source>
</evidence>
<reference evidence="2 3" key="1">
    <citation type="submission" date="2024-01" db="EMBL/GenBank/DDBJ databases">
        <title>A telomere-to-telomere, gap-free genome of sweet tea (Lithocarpus litseifolius).</title>
        <authorList>
            <person name="Zhou J."/>
        </authorList>
    </citation>
    <scope>NUCLEOTIDE SEQUENCE [LARGE SCALE GENOMIC DNA]</scope>
    <source>
        <strain evidence="2">Zhou-2022a</strain>
        <tissue evidence="2">Leaf</tissue>
    </source>
</reference>
<name>A0AAW2DGT3_9ROSI</name>
<feature type="region of interest" description="Disordered" evidence="1">
    <location>
        <begin position="1"/>
        <end position="23"/>
    </location>
</feature>
<protein>
    <recommendedName>
        <fullName evidence="4">CCHC-type domain-containing protein</fullName>
    </recommendedName>
</protein>
<sequence>MRWSDSNNSEAWQDDEEMGDTQNLNNDEILTNTIFRRGPVIQVDRDSLERNRAFWRQCLVGYLLDRIRFSVRRMQSILNSGWRLRVEQWTPNLALNQIQLNFFTTWVQVHNQPLEYHDTELAHFMGDLIGEYVSMDWQPTFPQNIRFLRFPVRIDPLFLLVAGFILKHDDGQFCKKCGLIGHSHSQCHMDLMDVEELLRDQAHRTRSHYPIEFALDITKVVYTNDIRAFRCHPSRRTTRVRYEAKSQPSPVDLPNNQQPGVPQSPNNQH</sequence>
<dbReference type="InterPro" id="IPR040256">
    <property type="entry name" value="At4g02000-like"/>
</dbReference>